<dbReference type="EMBL" id="CM003529">
    <property type="protein sequence ID" value="RCV14386.1"/>
    <property type="molecule type" value="Genomic_DNA"/>
</dbReference>
<evidence type="ECO:0000256" key="1">
    <source>
        <dbReference type="SAM" id="Phobius"/>
    </source>
</evidence>
<reference evidence="2" key="1">
    <citation type="journal article" date="2012" name="Nat. Biotechnol.">
        <title>Reference genome sequence of the model plant Setaria.</title>
        <authorList>
            <person name="Bennetzen J.L."/>
            <person name="Schmutz J."/>
            <person name="Wang H."/>
            <person name="Percifield R."/>
            <person name="Hawkins J."/>
            <person name="Pontaroli A.C."/>
            <person name="Estep M."/>
            <person name="Feng L."/>
            <person name="Vaughn J.N."/>
            <person name="Grimwood J."/>
            <person name="Jenkins J."/>
            <person name="Barry K."/>
            <person name="Lindquist E."/>
            <person name="Hellsten U."/>
            <person name="Deshpande S."/>
            <person name="Wang X."/>
            <person name="Wu X."/>
            <person name="Mitros T."/>
            <person name="Triplett J."/>
            <person name="Yang X."/>
            <person name="Ye C.Y."/>
            <person name="Mauro-Herrera M."/>
            <person name="Wang L."/>
            <person name="Li P."/>
            <person name="Sharma M."/>
            <person name="Sharma R."/>
            <person name="Ronald P.C."/>
            <person name="Panaud O."/>
            <person name="Kellogg E.A."/>
            <person name="Brutnell T.P."/>
            <person name="Doust A.N."/>
            <person name="Tuskan G.A."/>
            <person name="Rokhsar D."/>
            <person name="Devos K.M."/>
        </authorList>
    </citation>
    <scope>NUCLEOTIDE SEQUENCE [LARGE SCALE GENOMIC DNA]</scope>
    <source>
        <strain evidence="2">Yugu1</strain>
    </source>
</reference>
<protein>
    <submittedName>
        <fullName evidence="2">Uncharacterized protein</fullName>
    </submittedName>
</protein>
<evidence type="ECO:0000313" key="2">
    <source>
        <dbReference type="EMBL" id="RCV14386.1"/>
    </source>
</evidence>
<sequence length="136" mass="15255">MTSSGSDAACRCLRRCPVDSCARGLGTSTSPPPLAMVVGWIHEMAFIYIYIRIKGTTTPRHIQIRSEKGNYTSKKKKEGNYSVPVEVSILRLAAPPYFTVQVHGRWLTKNWTRGTLLIGQQEVWLARCGSTTRMPR</sequence>
<keyword evidence="1" id="KW-1133">Transmembrane helix</keyword>
<organism evidence="2">
    <name type="scientific">Setaria italica</name>
    <name type="common">Foxtail millet</name>
    <name type="synonym">Panicum italicum</name>
    <dbReference type="NCBI Taxonomy" id="4555"/>
    <lineage>
        <taxon>Eukaryota</taxon>
        <taxon>Viridiplantae</taxon>
        <taxon>Streptophyta</taxon>
        <taxon>Embryophyta</taxon>
        <taxon>Tracheophyta</taxon>
        <taxon>Spermatophyta</taxon>
        <taxon>Magnoliopsida</taxon>
        <taxon>Liliopsida</taxon>
        <taxon>Poales</taxon>
        <taxon>Poaceae</taxon>
        <taxon>PACMAD clade</taxon>
        <taxon>Panicoideae</taxon>
        <taxon>Panicodae</taxon>
        <taxon>Paniceae</taxon>
        <taxon>Cenchrinae</taxon>
        <taxon>Setaria</taxon>
    </lineage>
</organism>
<accession>A0A368Q8P9</accession>
<gene>
    <name evidence="2" type="ORF">SETIT_2G421600v2</name>
</gene>
<reference evidence="2" key="2">
    <citation type="submission" date="2015-07" db="EMBL/GenBank/DDBJ databases">
        <authorList>
            <person name="Noorani M."/>
        </authorList>
    </citation>
    <scope>NUCLEOTIDE SEQUENCE</scope>
    <source>
        <strain evidence="2">Yugu1</strain>
    </source>
</reference>
<name>A0A368Q8P9_SETIT</name>
<proteinExistence type="predicted"/>
<dbReference type="AlphaFoldDB" id="A0A368Q8P9"/>
<keyword evidence="1" id="KW-0472">Membrane</keyword>
<keyword evidence="1" id="KW-0812">Transmembrane</keyword>
<feature type="transmembrane region" description="Helical" evidence="1">
    <location>
        <begin position="33"/>
        <end position="51"/>
    </location>
</feature>